<evidence type="ECO:0000256" key="8">
    <source>
        <dbReference type="ARBA" id="ARBA00022989"/>
    </source>
</evidence>
<keyword evidence="4" id="KW-1003">Cell membrane</keyword>
<dbReference type="Gene3D" id="3.30.1360.100">
    <property type="entry name" value="General secretion pathway protein M, EpsM"/>
    <property type="match status" value="1"/>
</dbReference>
<accession>W0VCL9</accession>
<proteinExistence type="inferred from homology"/>
<evidence type="ECO:0000256" key="7">
    <source>
        <dbReference type="ARBA" id="ARBA00022927"/>
    </source>
</evidence>
<keyword evidence="9 11" id="KW-0472">Membrane</keyword>
<evidence type="ECO:0000256" key="6">
    <source>
        <dbReference type="ARBA" id="ARBA00022692"/>
    </source>
</evidence>
<dbReference type="SUPFAM" id="SSF103054">
    <property type="entry name" value="General secretion pathway protein M, EpsM"/>
    <property type="match status" value="1"/>
</dbReference>
<organism evidence="12 13">
    <name type="scientific">Janthinobacterium agaricidamnosum NBRC 102515 = DSM 9628</name>
    <dbReference type="NCBI Taxonomy" id="1349767"/>
    <lineage>
        <taxon>Bacteria</taxon>
        <taxon>Pseudomonadati</taxon>
        <taxon>Pseudomonadota</taxon>
        <taxon>Betaproteobacteria</taxon>
        <taxon>Burkholderiales</taxon>
        <taxon>Oxalobacteraceae</taxon>
        <taxon>Janthinobacterium</taxon>
    </lineage>
</organism>
<dbReference type="GO" id="GO:0005886">
    <property type="term" value="C:plasma membrane"/>
    <property type="evidence" value="ECO:0007669"/>
    <property type="project" value="UniProtKB-SubCell"/>
</dbReference>
<dbReference type="InterPro" id="IPR023229">
    <property type="entry name" value="T2SS_M_periplasmic_sf"/>
</dbReference>
<evidence type="ECO:0000256" key="5">
    <source>
        <dbReference type="ARBA" id="ARBA00022519"/>
    </source>
</evidence>
<dbReference type="InterPro" id="IPR007690">
    <property type="entry name" value="T2SS_GspM"/>
</dbReference>
<keyword evidence="3" id="KW-0813">Transport</keyword>
<comment type="subcellular location">
    <subcellularLocation>
        <location evidence="1">Cell inner membrane</location>
        <topology evidence="1">Single-pass membrane protein</topology>
    </subcellularLocation>
</comment>
<dbReference type="STRING" id="1349767.GJA_5057"/>
<evidence type="ECO:0000256" key="10">
    <source>
        <dbReference type="SAM" id="Coils"/>
    </source>
</evidence>
<evidence type="ECO:0000256" key="1">
    <source>
        <dbReference type="ARBA" id="ARBA00004377"/>
    </source>
</evidence>
<name>W0VCL9_9BURK</name>
<dbReference type="eggNOG" id="COG3149">
    <property type="taxonomic scope" value="Bacteria"/>
</dbReference>
<dbReference type="PATRIC" id="fig|1349767.4.peg.1669"/>
<keyword evidence="7" id="KW-0653">Protein transport</keyword>
<dbReference type="EMBL" id="HG322949">
    <property type="protein sequence ID" value="CDG85656.1"/>
    <property type="molecule type" value="Genomic_DNA"/>
</dbReference>
<keyword evidence="10" id="KW-0175">Coiled coil</keyword>
<dbReference type="GO" id="GO:0015627">
    <property type="term" value="C:type II protein secretion system complex"/>
    <property type="evidence" value="ECO:0007669"/>
    <property type="project" value="InterPro"/>
</dbReference>
<evidence type="ECO:0000256" key="2">
    <source>
        <dbReference type="ARBA" id="ARBA00010637"/>
    </source>
</evidence>
<feature type="coiled-coil region" evidence="10">
    <location>
        <begin position="54"/>
        <end position="84"/>
    </location>
</feature>
<dbReference type="HOGENOM" id="CLU_118900_1_0_4"/>
<dbReference type="AlphaFoldDB" id="W0VCL9"/>
<evidence type="ECO:0000256" key="11">
    <source>
        <dbReference type="SAM" id="Phobius"/>
    </source>
</evidence>
<evidence type="ECO:0000256" key="4">
    <source>
        <dbReference type="ARBA" id="ARBA00022475"/>
    </source>
</evidence>
<dbReference type="GO" id="GO:0015628">
    <property type="term" value="P:protein secretion by the type II secretion system"/>
    <property type="evidence" value="ECO:0007669"/>
    <property type="project" value="InterPro"/>
</dbReference>
<evidence type="ECO:0000256" key="9">
    <source>
        <dbReference type="ARBA" id="ARBA00023136"/>
    </source>
</evidence>
<dbReference type="RefSeq" id="WP_038497275.1">
    <property type="nucleotide sequence ID" value="NZ_BCTH01000044.1"/>
</dbReference>
<keyword evidence="6 11" id="KW-0812">Transmembrane</keyword>
<protein>
    <submittedName>
        <fullName evidence="12">General secretion pathway, M family protein</fullName>
    </submittedName>
</protein>
<keyword evidence="5" id="KW-0997">Cell inner membrane</keyword>
<gene>
    <name evidence="12" type="ORF">GJA_5057</name>
</gene>
<evidence type="ECO:0000313" key="12">
    <source>
        <dbReference type="EMBL" id="CDG85656.1"/>
    </source>
</evidence>
<sequence length="173" mass="18609">MKQSSQALAGYKLAALTFWSERSEQERKLLKICALALGLALVYAVLLAPALDGRAKLQKELPLMRQDAADLQALAKQADELKRQAPLQVPAMSRDALAQSLASRGLSAQSLSLSGEYAKVQMNGVAFSGLVAWLDALRRENRIVVREAVISAQAKEGIVDAALTLHQSADAVK</sequence>
<evidence type="ECO:0000256" key="3">
    <source>
        <dbReference type="ARBA" id="ARBA00022448"/>
    </source>
</evidence>
<keyword evidence="13" id="KW-1185">Reference proteome</keyword>
<evidence type="ECO:0000313" key="13">
    <source>
        <dbReference type="Proteomes" id="UP000027604"/>
    </source>
</evidence>
<dbReference type="OrthoDB" id="8776177at2"/>
<dbReference type="Proteomes" id="UP000027604">
    <property type="component" value="Chromosome I"/>
</dbReference>
<keyword evidence="8 11" id="KW-1133">Transmembrane helix</keyword>
<dbReference type="Pfam" id="PF04612">
    <property type="entry name" value="T2SSM"/>
    <property type="match status" value="1"/>
</dbReference>
<comment type="similarity">
    <text evidence="2">Belongs to the GSP M family.</text>
</comment>
<dbReference type="KEGG" id="jag:GJA_5057"/>
<feature type="transmembrane region" description="Helical" evidence="11">
    <location>
        <begin position="29"/>
        <end position="51"/>
    </location>
</feature>
<reference evidence="12 13" key="1">
    <citation type="journal article" date="2015" name="Genome Announc.">
        <title>Genome Sequence of Mushroom Soft-Rot Pathogen Janthinobacterium agaricidamnosum.</title>
        <authorList>
            <person name="Graupner K."/>
            <person name="Lackner G."/>
            <person name="Hertweck C."/>
        </authorList>
    </citation>
    <scope>NUCLEOTIDE SEQUENCE [LARGE SCALE GENOMIC DNA]</scope>
    <source>
        <strain evidence="13">NBRC 102515 / DSM 9628</strain>
    </source>
</reference>